<comment type="caution">
    <text evidence="1">The sequence shown here is derived from an EMBL/GenBank/DDBJ whole genome shotgun (WGS) entry which is preliminary data.</text>
</comment>
<protein>
    <recommendedName>
        <fullName evidence="2">DNA gyrase subunit A</fullName>
    </recommendedName>
</protein>
<dbReference type="InterPro" id="IPR035516">
    <property type="entry name" value="Gyrase/topoIV_suA_C"/>
</dbReference>
<proteinExistence type="predicted"/>
<dbReference type="PANTHER" id="PTHR43493:SF5">
    <property type="entry name" value="DNA GYRASE SUBUNIT A, CHLOROPLASTIC_MITOCHONDRIAL"/>
    <property type="match status" value="1"/>
</dbReference>
<dbReference type="GO" id="GO:0005524">
    <property type="term" value="F:ATP binding"/>
    <property type="evidence" value="ECO:0007669"/>
    <property type="project" value="InterPro"/>
</dbReference>
<reference evidence="1" key="1">
    <citation type="journal article" date="2014" name="Front. Microbiol.">
        <title>High frequency of phylogenetically diverse reductive dehalogenase-homologous genes in deep subseafloor sedimentary metagenomes.</title>
        <authorList>
            <person name="Kawai M."/>
            <person name="Futagami T."/>
            <person name="Toyoda A."/>
            <person name="Takaki Y."/>
            <person name="Nishi S."/>
            <person name="Hori S."/>
            <person name="Arai W."/>
            <person name="Tsubouchi T."/>
            <person name="Morono Y."/>
            <person name="Uchiyama I."/>
            <person name="Ito T."/>
            <person name="Fujiyama A."/>
            <person name="Inagaki F."/>
            <person name="Takami H."/>
        </authorList>
    </citation>
    <scope>NUCLEOTIDE SEQUENCE</scope>
    <source>
        <strain evidence="1">Expedition CK06-06</strain>
    </source>
</reference>
<gene>
    <name evidence="1" type="ORF">S06H3_17861</name>
</gene>
<dbReference type="AlphaFoldDB" id="X1LXP1"/>
<name>X1LXP1_9ZZZZ</name>
<dbReference type="Pfam" id="PF03989">
    <property type="entry name" value="DNA_gyraseA_C"/>
    <property type="match status" value="1"/>
</dbReference>
<sequence length="81" mass="8717">MAVINLFPITESERVTAMVSVTDFKPNAYLLMATCGGEIKKTPLVNFASVRSSGLIAMDLEEGDELVAARLATDQDDVILV</sequence>
<dbReference type="Gene3D" id="2.120.10.90">
    <property type="entry name" value="DNA gyrase/topoisomerase IV, subunit A, C-terminal"/>
    <property type="match status" value="1"/>
</dbReference>
<evidence type="ECO:0000313" key="1">
    <source>
        <dbReference type="EMBL" id="GAI10546.1"/>
    </source>
</evidence>
<dbReference type="SUPFAM" id="SSF101904">
    <property type="entry name" value="GyrA/ParC C-terminal domain-like"/>
    <property type="match status" value="1"/>
</dbReference>
<dbReference type="GO" id="GO:0009330">
    <property type="term" value="C:DNA topoisomerase type II (double strand cut, ATP-hydrolyzing) complex"/>
    <property type="evidence" value="ECO:0007669"/>
    <property type="project" value="TreeGrafter"/>
</dbReference>
<evidence type="ECO:0008006" key="2">
    <source>
        <dbReference type="Google" id="ProtNLM"/>
    </source>
</evidence>
<accession>X1LXP1</accession>
<organism evidence="1">
    <name type="scientific">marine sediment metagenome</name>
    <dbReference type="NCBI Taxonomy" id="412755"/>
    <lineage>
        <taxon>unclassified sequences</taxon>
        <taxon>metagenomes</taxon>
        <taxon>ecological metagenomes</taxon>
    </lineage>
</organism>
<dbReference type="GO" id="GO:0006265">
    <property type="term" value="P:DNA topological change"/>
    <property type="evidence" value="ECO:0007669"/>
    <property type="project" value="InterPro"/>
</dbReference>
<feature type="non-terminal residue" evidence="1">
    <location>
        <position position="81"/>
    </location>
</feature>
<dbReference type="GO" id="GO:0003677">
    <property type="term" value="F:DNA binding"/>
    <property type="evidence" value="ECO:0007669"/>
    <property type="project" value="InterPro"/>
</dbReference>
<dbReference type="GO" id="GO:0003918">
    <property type="term" value="F:DNA topoisomerase type II (double strand cut, ATP-hydrolyzing) activity"/>
    <property type="evidence" value="ECO:0007669"/>
    <property type="project" value="TreeGrafter"/>
</dbReference>
<dbReference type="InterPro" id="IPR050220">
    <property type="entry name" value="Type_II_DNA_Topoisomerases"/>
</dbReference>
<dbReference type="EMBL" id="BARV01008966">
    <property type="protein sequence ID" value="GAI10546.1"/>
    <property type="molecule type" value="Genomic_DNA"/>
</dbReference>
<dbReference type="InterPro" id="IPR006691">
    <property type="entry name" value="GyrA/parC_rep"/>
</dbReference>
<dbReference type="PANTHER" id="PTHR43493">
    <property type="entry name" value="DNA GYRASE/TOPOISOMERASE SUBUNIT A"/>
    <property type="match status" value="1"/>
</dbReference>
<dbReference type="GO" id="GO:0005737">
    <property type="term" value="C:cytoplasm"/>
    <property type="evidence" value="ECO:0007669"/>
    <property type="project" value="TreeGrafter"/>
</dbReference>